<dbReference type="InterPro" id="IPR010255">
    <property type="entry name" value="Haem_peroxidase_sf"/>
</dbReference>
<name>A0A8H4QJZ6_9AGAR</name>
<feature type="disulfide bond" evidence="17">
    <location>
        <begin position="39"/>
        <end position="305"/>
    </location>
</feature>
<keyword evidence="5 15" id="KW-0349">Heme</keyword>
<evidence type="ECO:0000256" key="18">
    <source>
        <dbReference type="RuleBase" id="RU363051"/>
    </source>
</evidence>
<dbReference type="Gene3D" id="1.10.520.10">
    <property type="match status" value="1"/>
</dbReference>
<dbReference type="PROSITE" id="PS50873">
    <property type="entry name" value="PEROXIDASE_4"/>
    <property type="match status" value="1"/>
</dbReference>
<keyword evidence="9 18" id="KW-0560">Oxidoreductase</keyword>
<evidence type="ECO:0000259" key="20">
    <source>
        <dbReference type="PROSITE" id="PS50873"/>
    </source>
</evidence>
<dbReference type="GO" id="GO:0000302">
    <property type="term" value="P:response to reactive oxygen species"/>
    <property type="evidence" value="ECO:0007669"/>
    <property type="project" value="TreeGrafter"/>
</dbReference>
<keyword evidence="8 15" id="KW-0106">Calcium</keyword>
<keyword evidence="12" id="KW-0325">Glycoprotein</keyword>
<evidence type="ECO:0000256" key="13">
    <source>
        <dbReference type="ARBA" id="ARBA00023324"/>
    </source>
</evidence>
<feature type="binding site" evidence="15">
    <location>
        <position position="216"/>
    </location>
    <ligand>
        <name>Ca(2+)</name>
        <dbReference type="ChEBI" id="CHEBI:29108"/>
        <label>2</label>
    </ligand>
</feature>
<comment type="cofactor">
    <cofactor evidence="15">
        <name>heme b</name>
        <dbReference type="ChEBI" id="CHEBI:60344"/>
    </cofactor>
    <text evidence="15">Binds 1 heme b (iron(II)-protoporphyrin IX) group per subunit.</text>
</comment>
<feature type="disulfide bond" evidence="17">
    <location>
        <begin position="269"/>
        <end position="335"/>
    </location>
</feature>
<dbReference type="GO" id="GO:0020037">
    <property type="term" value="F:heme binding"/>
    <property type="evidence" value="ECO:0007669"/>
    <property type="project" value="UniProtKB-UniRule"/>
</dbReference>
<feature type="disulfide bond" evidence="17">
    <location>
        <begin position="58"/>
        <end position="140"/>
    </location>
</feature>
<dbReference type="PROSITE" id="PS00435">
    <property type="entry name" value="PEROXIDASE_1"/>
    <property type="match status" value="1"/>
</dbReference>
<feature type="binding site" evidence="15">
    <location>
        <position position="221"/>
    </location>
    <ligand>
        <name>Ca(2+)</name>
        <dbReference type="ChEBI" id="CHEBI:29108"/>
        <label>2</label>
    </ligand>
</feature>
<dbReference type="PANTHER" id="PTHR31356:SF66">
    <property type="entry name" value="CATALASE-PEROXIDASE"/>
    <property type="match status" value="1"/>
</dbReference>
<dbReference type="GO" id="GO:0004601">
    <property type="term" value="F:peroxidase activity"/>
    <property type="evidence" value="ECO:0007669"/>
    <property type="project" value="UniProtKB-KW"/>
</dbReference>
<dbReference type="AlphaFoldDB" id="A0A8H4QJZ6"/>
<dbReference type="Pfam" id="PF00141">
    <property type="entry name" value="peroxidase"/>
    <property type="match status" value="1"/>
</dbReference>
<feature type="region of interest" description="Disordered" evidence="19">
    <location>
        <begin position="339"/>
        <end position="362"/>
    </location>
</feature>
<comment type="caution">
    <text evidence="21">The sequence shown here is derived from an EMBL/GenBank/DDBJ whole genome shotgun (WGS) entry which is preliminary data.</text>
</comment>
<evidence type="ECO:0000256" key="9">
    <source>
        <dbReference type="ARBA" id="ARBA00023002"/>
    </source>
</evidence>
<dbReference type="PROSITE" id="PS00436">
    <property type="entry name" value="PEROXIDASE_2"/>
    <property type="match status" value="1"/>
</dbReference>
<keyword evidence="3" id="KW-0964">Secreted</keyword>
<protein>
    <recommendedName>
        <fullName evidence="18">Peroxidase</fullName>
        <ecNumber evidence="18">1.11.1.-</ecNumber>
    </recommendedName>
</protein>
<feature type="signal peptide" evidence="18">
    <location>
        <begin position="1"/>
        <end position="20"/>
    </location>
</feature>
<reference evidence="21 22" key="1">
    <citation type="submission" date="2019-12" db="EMBL/GenBank/DDBJ databases">
        <authorList>
            <person name="Floudas D."/>
            <person name="Bentzer J."/>
            <person name="Ahren D."/>
            <person name="Johansson T."/>
            <person name="Persson P."/>
            <person name="Tunlid A."/>
        </authorList>
    </citation>
    <scope>NUCLEOTIDE SEQUENCE [LARGE SCALE GENOMIC DNA]</scope>
    <source>
        <strain evidence="21 22">CBS 102.39</strain>
    </source>
</reference>
<dbReference type="InterPro" id="IPR002016">
    <property type="entry name" value="Haem_peroxidase"/>
</dbReference>
<dbReference type="PANTHER" id="PTHR31356">
    <property type="entry name" value="THYLAKOID LUMENAL 29 KDA PROTEIN, CHLOROPLASTIC-RELATED"/>
    <property type="match status" value="1"/>
</dbReference>
<dbReference type="InterPro" id="IPR024589">
    <property type="entry name" value="Ligninase_C"/>
</dbReference>
<feature type="disulfide bond" evidence="17">
    <location>
        <begin position="28"/>
        <end position="40"/>
    </location>
</feature>
<evidence type="ECO:0000256" key="4">
    <source>
        <dbReference type="ARBA" id="ARBA00022559"/>
    </source>
</evidence>
<dbReference type="Gene3D" id="1.10.420.10">
    <property type="entry name" value="Peroxidase, domain 2"/>
    <property type="match status" value="1"/>
</dbReference>
<dbReference type="EMBL" id="JAACJL010000057">
    <property type="protein sequence ID" value="KAF4612323.1"/>
    <property type="molecule type" value="Genomic_DNA"/>
</dbReference>
<evidence type="ECO:0000256" key="2">
    <source>
        <dbReference type="ARBA" id="ARBA00006089"/>
    </source>
</evidence>
<gene>
    <name evidence="21" type="ORF">D9613_004620</name>
</gene>
<evidence type="ECO:0000256" key="14">
    <source>
        <dbReference type="PIRSR" id="PIRSR601621-1"/>
    </source>
</evidence>
<keyword evidence="13" id="KW-0376">Hydrogen peroxide</keyword>
<feature type="active site" description="Proton acceptor" evidence="14">
    <location>
        <position position="71"/>
    </location>
</feature>
<evidence type="ECO:0000256" key="12">
    <source>
        <dbReference type="ARBA" id="ARBA00023180"/>
    </source>
</evidence>
<organism evidence="21 22">
    <name type="scientific">Agrocybe pediades</name>
    <dbReference type="NCBI Taxonomy" id="84607"/>
    <lineage>
        <taxon>Eukaryota</taxon>
        <taxon>Fungi</taxon>
        <taxon>Dikarya</taxon>
        <taxon>Basidiomycota</taxon>
        <taxon>Agaricomycotina</taxon>
        <taxon>Agaricomycetes</taxon>
        <taxon>Agaricomycetidae</taxon>
        <taxon>Agaricales</taxon>
        <taxon>Agaricineae</taxon>
        <taxon>Strophariaceae</taxon>
        <taxon>Agrocybe</taxon>
    </lineage>
</organism>
<dbReference type="Pfam" id="PF11895">
    <property type="entry name" value="Peroxidase_ext"/>
    <property type="match status" value="1"/>
</dbReference>
<sequence length="362" mass="37782">MAFKRSLSALVLALPLLANGLVTRRTICADGTSVANGACCKLIPVVKDLTENLFEGECGDAAHGALRLVFHDAIAISPTLGGGGADGSIAVFNATELTFHANTGIDDVLDAVGPFLLKHSDVMTPGDFIQLAGAVSLTQCNGAPRVKFVMGRPPPKAAAPNLLVPEPFDSVATILQRFGELGFTKEETVAVIGGSHSVAGADDIVPNEQGIPFDQTPSIFDTQIFVDVQLRGTMIPGNGTTEGEVETAVPGTVRLQSDHLLARDASTSCIWQSFVNQQSKMAQVFGEAIFKMSLLGQTQSKLVDCSEVIPRAIPFSHGPATLPPGQTLKDIEQACAASPFPTLSTQPGPVTSVPAIPQADDS</sequence>
<keyword evidence="7 18" id="KW-0732">Signal</keyword>
<evidence type="ECO:0000256" key="19">
    <source>
        <dbReference type="SAM" id="MobiDB-lite"/>
    </source>
</evidence>
<dbReference type="Proteomes" id="UP000521872">
    <property type="component" value="Unassembled WGS sequence"/>
</dbReference>
<feature type="binding site" evidence="15">
    <location>
        <position position="86"/>
    </location>
    <ligand>
        <name>Ca(2+)</name>
        <dbReference type="ChEBI" id="CHEBI:29108"/>
        <label>1</label>
    </ligand>
</feature>
<keyword evidence="11 17" id="KW-1015">Disulfide bond</keyword>
<feature type="binding site" evidence="15">
    <location>
        <position position="197"/>
    </location>
    <ligand>
        <name>Ca(2+)</name>
        <dbReference type="ChEBI" id="CHEBI:29108"/>
        <label>2</label>
    </ligand>
</feature>
<evidence type="ECO:0000256" key="8">
    <source>
        <dbReference type="ARBA" id="ARBA00022837"/>
    </source>
</evidence>
<feature type="binding site" evidence="15">
    <location>
        <position position="88"/>
    </location>
    <ligand>
        <name>Ca(2+)</name>
        <dbReference type="ChEBI" id="CHEBI:29108"/>
        <label>1</label>
    </ligand>
</feature>
<dbReference type="GO" id="GO:0034599">
    <property type="term" value="P:cellular response to oxidative stress"/>
    <property type="evidence" value="ECO:0007669"/>
    <property type="project" value="InterPro"/>
</dbReference>
<evidence type="ECO:0000256" key="11">
    <source>
        <dbReference type="ARBA" id="ARBA00023157"/>
    </source>
</evidence>
<keyword evidence="10 15" id="KW-0408">Iron</keyword>
<evidence type="ECO:0000256" key="16">
    <source>
        <dbReference type="PIRSR" id="PIRSR601621-3"/>
    </source>
</evidence>
<comment type="subcellular location">
    <subcellularLocation>
        <location evidence="1">Secreted</location>
    </subcellularLocation>
</comment>
<dbReference type="PRINTS" id="PR00458">
    <property type="entry name" value="PEROXIDASE"/>
</dbReference>
<feature type="domain" description="Plant heme peroxidase family profile" evidence="20">
    <location>
        <begin position="62"/>
        <end position="339"/>
    </location>
</feature>
<dbReference type="GO" id="GO:0042744">
    <property type="term" value="P:hydrogen peroxide catabolic process"/>
    <property type="evidence" value="ECO:0007669"/>
    <property type="project" value="UniProtKB-KW"/>
</dbReference>
<evidence type="ECO:0000256" key="6">
    <source>
        <dbReference type="ARBA" id="ARBA00022723"/>
    </source>
</evidence>
<dbReference type="InterPro" id="IPR001621">
    <property type="entry name" value="Ligninase"/>
</dbReference>
<feature type="binding site" evidence="15">
    <location>
        <position position="214"/>
    </location>
    <ligand>
        <name>Ca(2+)</name>
        <dbReference type="ChEBI" id="CHEBI:29108"/>
        <label>2</label>
    </ligand>
</feature>
<evidence type="ECO:0000256" key="5">
    <source>
        <dbReference type="ARBA" id="ARBA00022617"/>
    </source>
</evidence>
<evidence type="ECO:0000256" key="17">
    <source>
        <dbReference type="PIRSR" id="PIRSR601621-4"/>
    </source>
</evidence>
<dbReference type="CDD" id="cd00692">
    <property type="entry name" value="ligninase"/>
    <property type="match status" value="1"/>
</dbReference>
<dbReference type="InterPro" id="IPR019793">
    <property type="entry name" value="Peroxidases_heam-ligand_BS"/>
</dbReference>
<keyword evidence="4 18" id="KW-0575">Peroxidase</keyword>
<dbReference type="InterPro" id="IPR019794">
    <property type="entry name" value="Peroxidases_AS"/>
</dbReference>
<evidence type="ECO:0000256" key="15">
    <source>
        <dbReference type="PIRSR" id="PIRSR601621-2"/>
    </source>
</evidence>
<dbReference type="InterPro" id="IPR044831">
    <property type="entry name" value="Ccp1-like"/>
</dbReference>
<keyword evidence="22" id="KW-1185">Reference proteome</keyword>
<keyword evidence="6 15" id="KW-0479">Metal-binding</keyword>
<evidence type="ECO:0000256" key="3">
    <source>
        <dbReference type="ARBA" id="ARBA00022525"/>
    </source>
</evidence>
<feature type="binding site" evidence="15">
    <location>
        <position position="84"/>
    </location>
    <ligand>
        <name>Ca(2+)</name>
        <dbReference type="ChEBI" id="CHEBI:29108"/>
        <label>1</label>
    </ligand>
</feature>
<dbReference type="SUPFAM" id="SSF48113">
    <property type="entry name" value="Heme-dependent peroxidases"/>
    <property type="match status" value="1"/>
</dbReference>
<feature type="chain" id="PRO_5034263682" description="Peroxidase" evidence="18">
    <location>
        <begin position="21"/>
        <end position="362"/>
    </location>
</feature>
<dbReference type="EC" id="1.11.1.-" evidence="18"/>
<evidence type="ECO:0000256" key="10">
    <source>
        <dbReference type="ARBA" id="ARBA00023004"/>
    </source>
</evidence>
<evidence type="ECO:0000313" key="22">
    <source>
        <dbReference type="Proteomes" id="UP000521872"/>
    </source>
</evidence>
<feature type="binding site" evidence="15">
    <location>
        <position position="72"/>
    </location>
    <ligand>
        <name>Ca(2+)</name>
        <dbReference type="ChEBI" id="CHEBI:29108"/>
        <label>1</label>
    </ligand>
</feature>
<dbReference type="PRINTS" id="PR00462">
    <property type="entry name" value="LIGNINASE"/>
</dbReference>
<accession>A0A8H4QJZ6</accession>
<evidence type="ECO:0000256" key="1">
    <source>
        <dbReference type="ARBA" id="ARBA00004613"/>
    </source>
</evidence>
<comment type="cofactor">
    <cofactor evidence="15 18">
        <name>Ca(2+)</name>
        <dbReference type="ChEBI" id="CHEBI:29108"/>
    </cofactor>
    <text evidence="15 18">Binds 2 calcium ions per subunit.</text>
</comment>
<evidence type="ECO:0000256" key="7">
    <source>
        <dbReference type="ARBA" id="ARBA00022729"/>
    </source>
</evidence>
<evidence type="ECO:0000313" key="21">
    <source>
        <dbReference type="EMBL" id="KAF4612323.1"/>
    </source>
</evidence>
<proteinExistence type="inferred from homology"/>
<dbReference type="GO" id="GO:0046872">
    <property type="term" value="F:metal ion binding"/>
    <property type="evidence" value="ECO:0007669"/>
    <property type="project" value="UniProtKB-UniRule"/>
</dbReference>
<comment type="similarity">
    <text evidence="2 18">Belongs to the peroxidase family. Ligninase subfamily.</text>
</comment>
<feature type="site" description="Transition state stabilizer" evidence="16">
    <location>
        <position position="67"/>
    </location>
</feature>
<dbReference type="GO" id="GO:0005576">
    <property type="term" value="C:extracellular region"/>
    <property type="evidence" value="ECO:0007669"/>
    <property type="project" value="UniProtKB-SubCell"/>
</dbReference>
<feature type="binding site" description="axial binding residue" evidence="15">
    <location>
        <position position="196"/>
    </location>
    <ligand>
        <name>heme b</name>
        <dbReference type="ChEBI" id="CHEBI:60344"/>
    </ligand>
    <ligandPart>
        <name>Fe</name>
        <dbReference type="ChEBI" id="CHEBI:18248"/>
    </ligandPart>
</feature>